<comment type="caution">
    <text evidence="2">The sequence shown here is derived from an EMBL/GenBank/DDBJ whole genome shotgun (WGS) entry which is preliminary data.</text>
</comment>
<feature type="signal peptide" evidence="1">
    <location>
        <begin position="1"/>
        <end position="17"/>
    </location>
</feature>
<evidence type="ECO:0000313" key="2">
    <source>
        <dbReference type="EMBL" id="KAK3385114.1"/>
    </source>
</evidence>
<dbReference type="EMBL" id="JAULSW010000004">
    <property type="protein sequence ID" value="KAK3385114.1"/>
    <property type="molecule type" value="Genomic_DNA"/>
</dbReference>
<evidence type="ECO:0000256" key="1">
    <source>
        <dbReference type="SAM" id="SignalP"/>
    </source>
</evidence>
<reference evidence="2" key="1">
    <citation type="journal article" date="2023" name="Mol. Phylogenet. Evol.">
        <title>Genome-scale phylogeny and comparative genomics of the fungal order Sordariales.</title>
        <authorList>
            <person name="Hensen N."/>
            <person name="Bonometti L."/>
            <person name="Westerberg I."/>
            <person name="Brannstrom I.O."/>
            <person name="Guillou S."/>
            <person name="Cros-Aarteil S."/>
            <person name="Calhoun S."/>
            <person name="Haridas S."/>
            <person name="Kuo A."/>
            <person name="Mondo S."/>
            <person name="Pangilinan J."/>
            <person name="Riley R."/>
            <person name="LaButti K."/>
            <person name="Andreopoulos B."/>
            <person name="Lipzen A."/>
            <person name="Chen C."/>
            <person name="Yan M."/>
            <person name="Daum C."/>
            <person name="Ng V."/>
            <person name="Clum A."/>
            <person name="Steindorff A."/>
            <person name="Ohm R.A."/>
            <person name="Martin F."/>
            <person name="Silar P."/>
            <person name="Natvig D.O."/>
            <person name="Lalanne C."/>
            <person name="Gautier V."/>
            <person name="Ament-Velasquez S.L."/>
            <person name="Kruys A."/>
            <person name="Hutchinson M.I."/>
            <person name="Powell A.J."/>
            <person name="Barry K."/>
            <person name="Miller A.N."/>
            <person name="Grigoriev I.V."/>
            <person name="Debuchy R."/>
            <person name="Gladieux P."/>
            <person name="Hiltunen Thoren M."/>
            <person name="Johannesson H."/>
        </authorList>
    </citation>
    <scope>NUCLEOTIDE SEQUENCE</scope>
    <source>
        <strain evidence="2">CBS 232.78</strain>
    </source>
</reference>
<evidence type="ECO:0000313" key="3">
    <source>
        <dbReference type="Proteomes" id="UP001285441"/>
    </source>
</evidence>
<dbReference type="Proteomes" id="UP001285441">
    <property type="component" value="Unassembled WGS sequence"/>
</dbReference>
<name>A0AAE0NP61_9PEZI</name>
<keyword evidence="1" id="KW-0732">Signal</keyword>
<sequence length="290" mass="30240">MVSQMILLSSIAALASASPLTLQVRQTNGTTGIIDSKVQGTLAKPSVSPTEGKTAAENKDEYTFFKGDGSKGAGWPTSDQWINFNDMFTRNELFLGQGCVGNVKPNSKDENAILKAEIAKVAAAAAIDPRFVLATVMQESNGCLRVKGTPSGEPGVFNPGVMQTFKGTGTCNVNNAKELEPCPEAQIQQMIVDGAQGVLTPDASGTPALQAGLVQRITQAAGDASGQNYYKAARLYNSGALAADGLLETAGQCGPPRTFGVPCYASDIANRMLGWVSAPTKCDVKPAESC</sequence>
<gene>
    <name evidence="2" type="ORF">B0H63DRAFT_179465</name>
</gene>
<evidence type="ECO:0008006" key="4">
    <source>
        <dbReference type="Google" id="ProtNLM"/>
    </source>
</evidence>
<dbReference type="AlphaFoldDB" id="A0AAE0NP61"/>
<keyword evidence="3" id="KW-1185">Reference proteome</keyword>
<accession>A0AAE0NP61</accession>
<proteinExistence type="predicted"/>
<organism evidence="2 3">
    <name type="scientific">Podospora didyma</name>
    <dbReference type="NCBI Taxonomy" id="330526"/>
    <lineage>
        <taxon>Eukaryota</taxon>
        <taxon>Fungi</taxon>
        <taxon>Dikarya</taxon>
        <taxon>Ascomycota</taxon>
        <taxon>Pezizomycotina</taxon>
        <taxon>Sordariomycetes</taxon>
        <taxon>Sordariomycetidae</taxon>
        <taxon>Sordariales</taxon>
        <taxon>Podosporaceae</taxon>
        <taxon>Podospora</taxon>
    </lineage>
</organism>
<feature type="chain" id="PRO_5041967359" description="Glycoside Hydrolase Family 23" evidence="1">
    <location>
        <begin position="18"/>
        <end position="290"/>
    </location>
</feature>
<protein>
    <recommendedName>
        <fullName evidence="4">Glycoside Hydrolase Family 23</fullName>
    </recommendedName>
</protein>
<reference evidence="2" key="2">
    <citation type="submission" date="2023-06" db="EMBL/GenBank/DDBJ databases">
        <authorList>
            <consortium name="Lawrence Berkeley National Laboratory"/>
            <person name="Haridas S."/>
            <person name="Hensen N."/>
            <person name="Bonometti L."/>
            <person name="Westerberg I."/>
            <person name="Brannstrom I.O."/>
            <person name="Guillou S."/>
            <person name="Cros-Aarteil S."/>
            <person name="Calhoun S."/>
            <person name="Kuo A."/>
            <person name="Mondo S."/>
            <person name="Pangilinan J."/>
            <person name="Riley R."/>
            <person name="LaButti K."/>
            <person name="Andreopoulos B."/>
            <person name="Lipzen A."/>
            <person name="Chen C."/>
            <person name="Yanf M."/>
            <person name="Daum C."/>
            <person name="Ng V."/>
            <person name="Clum A."/>
            <person name="Steindorff A."/>
            <person name="Ohm R."/>
            <person name="Martin F."/>
            <person name="Silar P."/>
            <person name="Natvig D."/>
            <person name="Lalanne C."/>
            <person name="Gautier V."/>
            <person name="Ament-velasquez S.L."/>
            <person name="Kruys A."/>
            <person name="Hutchinson M.I."/>
            <person name="Powell A.J."/>
            <person name="Barry K."/>
            <person name="Miller A.N."/>
            <person name="Grigoriev I.V."/>
            <person name="Debuchy R."/>
            <person name="Gladieux P."/>
            <person name="Thoren M.H."/>
            <person name="Johannesson H."/>
        </authorList>
    </citation>
    <scope>NUCLEOTIDE SEQUENCE</scope>
    <source>
        <strain evidence="2">CBS 232.78</strain>
    </source>
</reference>